<dbReference type="Proteomes" id="UP000002039">
    <property type="component" value="Unassembled WGS sequence"/>
</dbReference>
<proteinExistence type="predicted"/>
<reference evidence="3" key="1">
    <citation type="journal article" date="2015" name="PLoS Genet.">
        <title>The dynamic genome and transcriptome of the human fungal pathogen Blastomyces and close relative Emmonsia.</title>
        <authorList>
            <person name="Munoz J.F."/>
            <person name="Gauthier G.M."/>
            <person name="Desjardins C.A."/>
            <person name="Gallo J.E."/>
            <person name="Holder J."/>
            <person name="Sullivan T.D."/>
            <person name="Marty A.J."/>
            <person name="Carmen J.C."/>
            <person name="Chen Z."/>
            <person name="Ding L."/>
            <person name="Gujja S."/>
            <person name="Magrini V."/>
            <person name="Misas E."/>
            <person name="Mitreva M."/>
            <person name="Priest M."/>
            <person name="Saif S."/>
            <person name="Whiston E.A."/>
            <person name="Young S."/>
            <person name="Zeng Q."/>
            <person name="Goldman W.E."/>
            <person name="Mardis E.R."/>
            <person name="Taylor J.W."/>
            <person name="McEwen J.G."/>
            <person name="Clay O.K."/>
            <person name="Klein B.S."/>
            <person name="Cuomo C.A."/>
        </authorList>
    </citation>
    <scope>NUCLEOTIDE SEQUENCE [LARGE SCALE GENOMIC DNA]</scope>
    <source>
        <strain evidence="3">ER-3 / ATCC MYA-2586</strain>
    </source>
</reference>
<sequence length="125" mass="13059">MKKLQDSADSTQQHSEQGSGSYTTVLTGGGGGVATAAGGAEDETDMDKLISRRDDISLQGMVTTAAAAKEAGEEEDMTIRAVLLWLIDAAVSVFNLAFLAATEAAAASQRCLLTRKYQNKSSTVL</sequence>
<keyword evidence="3" id="KW-1185">Reference proteome</keyword>
<protein>
    <submittedName>
        <fullName evidence="2">Uncharacterized protein</fullName>
    </submittedName>
</protein>
<feature type="compositionally biased region" description="Polar residues" evidence="1">
    <location>
        <begin position="7"/>
        <end position="17"/>
    </location>
</feature>
<evidence type="ECO:0000313" key="2">
    <source>
        <dbReference type="EMBL" id="EEQ84537.2"/>
    </source>
</evidence>
<dbReference type="EMBL" id="EQ999973">
    <property type="protein sequence ID" value="EEQ84537.2"/>
    <property type="molecule type" value="Genomic_DNA"/>
</dbReference>
<organism evidence="2 3">
    <name type="scientific">Ajellomyces dermatitidis (strain ER-3 / ATCC MYA-2586)</name>
    <name type="common">Blastomyces dermatitidis</name>
    <dbReference type="NCBI Taxonomy" id="559297"/>
    <lineage>
        <taxon>Eukaryota</taxon>
        <taxon>Fungi</taxon>
        <taxon>Dikarya</taxon>
        <taxon>Ascomycota</taxon>
        <taxon>Pezizomycotina</taxon>
        <taxon>Eurotiomycetes</taxon>
        <taxon>Eurotiomycetidae</taxon>
        <taxon>Onygenales</taxon>
        <taxon>Ajellomycetaceae</taxon>
        <taxon>Blastomyces</taxon>
    </lineage>
</organism>
<feature type="region of interest" description="Disordered" evidence="1">
    <location>
        <begin position="1"/>
        <end position="26"/>
    </location>
</feature>
<dbReference type="GeneID" id="69031219"/>
<gene>
    <name evidence="2" type="ORF">BDCG_16327</name>
</gene>
<evidence type="ECO:0000313" key="3">
    <source>
        <dbReference type="Proteomes" id="UP000002039"/>
    </source>
</evidence>
<accession>A0ABP2ERD9</accession>
<name>A0ABP2ERD9_AJEDR</name>
<dbReference type="RefSeq" id="XP_045272483.1">
    <property type="nucleotide sequence ID" value="XM_045425577.1"/>
</dbReference>
<evidence type="ECO:0000256" key="1">
    <source>
        <dbReference type="SAM" id="MobiDB-lite"/>
    </source>
</evidence>